<keyword evidence="1" id="KW-0812">Transmembrane</keyword>
<evidence type="ECO:0000259" key="2">
    <source>
        <dbReference type="Pfam" id="PF13116"/>
    </source>
</evidence>
<keyword evidence="1" id="KW-1133">Transmembrane helix</keyword>
<keyword evidence="1" id="KW-0472">Membrane</keyword>
<dbReference type="PANTHER" id="PTHR38690:SF1">
    <property type="entry name" value="PROTEASE"/>
    <property type="match status" value="1"/>
</dbReference>
<protein>
    <recommendedName>
        <fullName evidence="2">YhdP central domain-containing protein</fullName>
    </recommendedName>
</protein>
<dbReference type="InterPro" id="IPR025263">
    <property type="entry name" value="YhdP_central"/>
</dbReference>
<name>A0ABY4VZF7_9PROT</name>
<dbReference type="PANTHER" id="PTHR38690">
    <property type="entry name" value="PROTEASE-RELATED"/>
    <property type="match status" value="1"/>
</dbReference>
<dbReference type="Pfam" id="PF13116">
    <property type="entry name" value="YhdP"/>
    <property type="match status" value="1"/>
</dbReference>
<organism evidence="3 4">
    <name type="scientific">Sneathiella marina</name>
    <dbReference type="NCBI Taxonomy" id="2950108"/>
    <lineage>
        <taxon>Bacteria</taxon>
        <taxon>Pseudomonadati</taxon>
        <taxon>Pseudomonadota</taxon>
        <taxon>Alphaproteobacteria</taxon>
        <taxon>Sneathiellales</taxon>
        <taxon>Sneathiellaceae</taxon>
        <taxon>Sneathiella</taxon>
    </lineage>
</organism>
<keyword evidence="4" id="KW-1185">Reference proteome</keyword>
<reference evidence="3" key="1">
    <citation type="submission" date="2022-06" db="EMBL/GenBank/DDBJ databases">
        <title>Sneathiella actinostolidae sp. nov., isolated from a sea anemonein the Western Pacific Ocean.</title>
        <authorList>
            <person name="Wei M.J."/>
        </authorList>
    </citation>
    <scope>NUCLEOTIDE SEQUENCE</scope>
    <source>
        <strain evidence="3">PHK-P5</strain>
    </source>
</reference>
<proteinExistence type="predicted"/>
<dbReference type="EMBL" id="CP098747">
    <property type="protein sequence ID" value="USG59969.1"/>
    <property type="molecule type" value="Genomic_DNA"/>
</dbReference>
<dbReference type="InterPro" id="IPR011836">
    <property type="entry name" value="YhdP"/>
</dbReference>
<feature type="transmembrane region" description="Helical" evidence="1">
    <location>
        <begin position="12"/>
        <end position="32"/>
    </location>
</feature>
<gene>
    <name evidence="3" type="ORF">NBZ79_12355</name>
</gene>
<evidence type="ECO:0000313" key="3">
    <source>
        <dbReference type="EMBL" id="USG59969.1"/>
    </source>
</evidence>
<accession>A0ABY4VZF7</accession>
<sequence length="1060" mass="114743">MVTATSKIFLRVILGTFVLVFIALLAVIAGLARGPVSLTYIAPYVEQTLVAQYPLFNLAFGKLELEWNGRDKNLVVAVDDLVIKKKGRQIATIPDVAVTFSGKALLKGQVAPSELEFTGMSIRLTRTKEGSIEFGYQYALMNESPSQVPAEEVQKPEFDEASKEALLALLDELSSAPNPSSLTGYLTRVELYNTKIFIEDEPLEKFWQARNVDLFVWRQENGLSGQANGALKVGTENVDVIAFVDYDRQLKRVQLDGKIEDVPLKLLSEQSPELAELAGLDMLVSGQLHMDLDETFSFQDIDFEITSGIGFINRPDLYHEPLRIDNLQISGSVDQAFREVTLEKVSALTLGTTVDMSGSIALAQEGIGLKLSGDVRNLKTNDLGRFWPYSMAVDGYNWVTARIRDGEVPSATFDVNLPAGSLESGDIPADAVTLKFKIDGASTNYFPPLDKVTDIKGDAVLTASGVMLTNLTGKLGDMNVTSDKVHIFGFDKETQRADINVHVEGKSKDIFTFLDQDPLGFATEYGITLAEMTGTGVVDASFQFPLKDDLTMERVGYEAKGTFKDAFIADVVEDVNLSDANMLVEVDATGIDIQGVGKIKGVESVIEAQSWFDGAKAGYRSYHVKLDLDEADREALDIANDYIGGLVKLDFTIETRPDGSTTGNFAADLTDTEITMEGLRWSKEISVPGNITANINSKPDGDVNLSDVKIVAGGLKANGSAVLRDNSVIRMDVPSLTFGSNDLGFIFKDDGTDFMEVEFNGRQFDLRPFVVGTYDFNEADVEGLALDRNLRISGRLDKLLLDADKSLNNIQADMDIEGSLIMTADLTGKFGNGSDISFKIEDRSTTRLLSFVTDDAGSLFAGLDLYDDLRDGKLTLSAEIDDTVEGRPATGTVDIENVRLVDAPVLGKVLTLGSLGGIVDLLNGDGIVFATIEGPFTYENGILTTKDLRAVGSIGITVTGKISQPKGTIDAFGTVIPSYTLNSALGNIPILGTLLVGKKGEGIFGFSYKVTGGLEDPDVSVNAVSALAPGILRRMFFEPWDQTDIVPPDNIGGKNNSVDP</sequence>
<dbReference type="RefSeq" id="WP_251932740.1">
    <property type="nucleotide sequence ID" value="NZ_CP098747.1"/>
</dbReference>
<evidence type="ECO:0000256" key="1">
    <source>
        <dbReference type="SAM" id="Phobius"/>
    </source>
</evidence>
<evidence type="ECO:0000313" key="4">
    <source>
        <dbReference type="Proteomes" id="UP001056291"/>
    </source>
</evidence>
<feature type="domain" description="YhdP central" evidence="2">
    <location>
        <begin position="248"/>
        <end position="596"/>
    </location>
</feature>
<dbReference type="Proteomes" id="UP001056291">
    <property type="component" value="Chromosome"/>
</dbReference>